<evidence type="ECO:0000256" key="6">
    <source>
        <dbReference type="ARBA" id="ARBA00023295"/>
    </source>
</evidence>
<feature type="active site" evidence="8">
    <location>
        <position position="224"/>
    </location>
</feature>
<sequence>MKFSFTFTFLLLLLAHVEVQAAVFDVLLSAWKEACASTSPSTVVIPKGTYLLNQVTIEGPCKAPSIGVQLQGTLKAPADPSRLDPNNEWVTLSKIDNLTLSGGGTFDGQGATAWSQNDCQKTGKCSKLPNNLSLNFLTNSMIRDITSLDSKLFHINVLGCKNLTFLHVTVTAPETSLNTDGIHIGRSSGVNITDATIKTGDDCVSIGDGSQQITVTKVTCGPGHGISVGSLGKYPNEGPVAGVFVRNCTLSNTMNGVRVKTWPASHPGTASDMHFEDIVMDNVGNPVLIDQEYCPSNQCTQEIPSSVKISKVSFKNIRGTTSSQLAVKLVCSKSSPCDNVEVGDIDLAYSGKEGRAITQCANIKPVFSGKQNPPTCVKSAQSS</sequence>
<evidence type="ECO:0000256" key="8">
    <source>
        <dbReference type="PROSITE-ProRule" id="PRU10052"/>
    </source>
</evidence>
<gene>
    <name evidence="11" type="ORF">RJ639_036210</name>
</gene>
<dbReference type="GO" id="GO:0071555">
    <property type="term" value="P:cell wall organization"/>
    <property type="evidence" value="ECO:0007669"/>
    <property type="project" value="UniProtKB-KW"/>
</dbReference>
<dbReference type="Gene3D" id="2.160.20.10">
    <property type="entry name" value="Single-stranded right-handed beta-helix, Pectin lyase-like"/>
    <property type="match status" value="1"/>
</dbReference>
<dbReference type="Proteomes" id="UP001188597">
    <property type="component" value="Unassembled WGS sequence"/>
</dbReference>
<evidence type="ECO:0000256" key="2">
    <source>
        <dbReference type="ARBA" id="ARBA00008834"/>
    </source>
</evidence>
<accession>A0AA88WWS7</accession>
<dbReference type="InterPro" id="IPR011050">
    <property type="entry name" value="Pectin_lyase_fold/virulence"/>
</dbReference>
<dbReference type="FunFam" id="2.160.20.10:FF:000004">
    <property type="entry name" value="Pectin lyase-like superfamily protein"/>
    <property type="match status" value="1"/>
</dbReference>
<dbReference type="EMBL" id="JAVXUP010000285">
    <property type="protein sequence ID" value="KAK3032005.1"/>
    <property type="molecule type" value="Genomic_DNA"/>
</dbReference>
<dbReference type="PROSITE" id="PS00502">
    <property type="entry name" value="POLYGALACTURONASE"/>
    <property type="match status" value="1"/>
</dbReference>
<evidence type="ECO:0000256" key="7">
    <source>
        <dbReference type="ARBA" id="ARBA00023316"/>
    </source>
</evidence>
<feature type="chain" id="PRO_5041692693" evidence="10">
    <location>
        <begin position="22"/>
        <end position="383"/>
    </location>
</feature>
<dbReference type="InterPro" id="IPR000743">
    <property type="entry name" value="Glyco_hydro_28"/>
</dbReference>
<dbReference type="SUPFAM" id="SSF51126">
    <property type="entry name" value="Pectin lyase-like"/>
    <property type="match status" value="1"/>
</dbReference>
<evidence type="ECO:0000256" key="4">
    <source>
        <dbReference type="ARBA" id="ARBA00022525"/>
    </source>
</evidence>
<proteinExistence type="inferred from homology"/>
<dbReference type="AlphaFoldDB" id="A0AA88WWS7"/>
<keyword evidence="5 9" id="KW-0378">Hydrolase</keyword>
<keyword evidence="12" id="KW-1185">Reference proteome</keyword>
<evidence type="ECO:0000256" key="10">
    <source>
        <dbReference type="SAM" id="SignalP"/>
    </source>
</evidence>
<name>A0AA88WWS7_9ASTE</name>
<dbReference type="GO" id="GO:0005975">
    <property type="term" value="P:carbohydrate metabolic process"/>
    <property type="evidence" value="ECO:0007669"/>
    <property type="project" value="InterPro"/>
</dbReference>
<feature type="signal peptide" evidence="10">
    <location>
        <begin position="1"/>
        <end position="21"/>
    </location>
</feature>
<evidence type="ECO:0000256" key="9">
    <source>
        <dbReference type="RuleBase" id="RU361169"/>
    </source>
</evidence>
<organism evidence="11 12">
    <name type="scientific">Escallonia herrerae</name>
    <dbReference type="NCBI Taxonomy" id="1293975"/>
    <lineage>
        <taxon>Eukaryota</taxon>
        <taxon>Viridiplantae</taxon>
        <taxon>Streptophyta</taxon>
        <taxon>Embryophyta</taxon>
        <taxon>Tracheophyta</taxon>
        <taxon>Spermatophyta</taxon>
        <taxon>Magnoliopsida</taxon>
        <taxon>eudicotyledons</taxon>
        <taxon>Gunneridae</taxon>
        <taxon>Pentapetalae</taxon>
        <taxon>asterids</taxon>
        <taxon>campanulids</taxon>
        <taxon>Escalloniales</taxon>
        <taxon>Escalloniaceae</taxon>
        <taxon>Escallonia</taxon>
    </lineage>
</organism>
<keyword evidence="6 9" id="KW-0326">Glycosidase</keyword>
<comment type="caution">
    <text evidence="11">The sequence shown here is derived from an EMBL/GenBank/DDBJ whole genome shotgun (WGS) entry which is preliminary data.</text>
</comment>
<dbReference type="InterPro" id="IPR012334">
    <property type="entry name" value="Pectin_lyas_fold"/>
</dbReference>
<reference evidence="11" key="1">
    <citation type="submission" date="2022-12" db="EMBL/GenBank/DDBJ databases">
        <title>Draft genome assemblies for two species of Escallonia (Escalloniales).</title>
        <authorList>
            <person name="Chanderbali A."/>
            <person name="Dervinis C."/>
            <person name="Anghel I."/>
            <person name="Soltis D."/>
            <person name="Soltis P."/>
            <person name="Zapata F."/>
        </authorList>
    </citation>
    <scope>NUCLEOTIDE SEQUENCE</scope>
    <source>
        <strain evidence="11">UCBG64.0493</strain>
        <tissue evidence="11">Leaf</tissue>
    </source>
</reference>
<keyword evidence="10" id="KW-0732">Signal</keyword>
<protein>
    <submittedName>
        <fullName evidence="11">Uncharacterized protein</fullName>
    </submittedName>
</protein>
<dbReference type="InterPro" id="IPR006626">
    <property type="entry name" value="PbH1"/>
</dbReference>
<comment type="similarity">
    <text evidence="2 9">Belongs to the glycosyl hydrolase 28 family.</text>
</comment>
<keyword evidence="7" id="KW-0961">Cell wall biogenesis/degradation</keyword>
<evidence type="ECO:0000256" key="1">
    <source>
        <dbReference type="ARBA" id="ARBA00004191"/>
    </source>
</evidence>
<dbReference type="GO" id="GO:0004650">
    <property type="term" value="F:polygalacturonase activity"/>
    <property type="evidence" value="ECO:0007669"/>
    <property type="project" value="InterPro"/>
</dbReference>
<evidence type="ECO:0000313" key="12">
    <source>
        <dbReference type="Proteomes" id="UP001188597"/>
    </source>
</evidence>
<dbReference type="SMART" id="SM00710">
    <property type="entry name" value="PbH1"/>
    <property type="match status" value="5"/>
</dbReference>
<keyword evidence="3" id="KW-0134">Cell wall</keyword>
<evidence type="ECO:0000313" key="11">
    <source>
        <dbReference type="EMBL" id="KAK3032005.1"/>
    </source>
</evidence>
<comment type="subcellular location">
    <subcellularLocation>
        <location evidence="1">Secreted</location>
        <location evidence="1">Cell wall</location>
    </subcellularLocation>
</comment>
<dbReference type="Pfam" id="PF00295">
    <property type="entry name" value="Glyco_hydro_28"/>
    <property type="match status" value="1"/>
</dbReference>
<evidence type="ECO:0000256" key="5">
    <source>
        <dbReference type="ARBA" id="ARBA00022801"/>
    </source>
</evidence>
<keyword evidence="4" id="KW-0964">Secreted</keyword>
<dbReference type="PANTHER" id="PTHR31375">
    <property type="match status" value="1"/>
</dbReference>
<evidence type="ECO:0000256" key="3">
    <source>
        <dbReference type="ARBA" id="ARBA00022512"/>
    </source>
</evidence>